<organism evidence="2 3">
    <name type="scientific">Camelus dromedarius</name>
    <name type="common">Dromedary</name>
    <name type="synonym">Arabian camel</name>
    <dbReference type="NCBI Taxonomy" id="9838"/>
    <lineage>
        <taxon>Eukaryota</taxon>
        <taxon>Metazoa</taxon>
        <taxon>Chordata</taxon>
        <taxon>Craniata</taxon>
        <taxon>Vertebrata</taxon>
        <taxon>Euteleostomi</taxon>
        <taxon>Mammalia</taxon>
        <taxon>Eutheria</taxon>
        <taxon>Laurasiatheria</taxon>
        <taxon>Artiodactyla</taxon>
        <taxon>Tylopoda</taxon>
        <taxon>Camelidae</taxon>
        <taxon>Camelus</taxon>
    </lineage>
</organism>
<gene>
    <name evidence="2" type="ORF">Cadr_000019033</name>
</gene>
<evidence type="ECO:0000256" key="1">
    <source>
        <dbReference type="SAM" id="MobiDB-lite"/>
    </source>
</evidence>
<dbReference type="AlphaFoldDB" id="A0A5N4D691"/>
<sequence>MTPDFLPPAKVTQGLLRYTLTSFLHLCRLSAVPARPLEKQEGTGWRSLLPLTQCFLSGADGGFLGWVSRAVDGPPSWLAAGRGRRAKTLAIPLQPPFTYALRSLFSASPLLQVGGLNIHLSGPEPEALCSQLLPLGRGAVSIGVADSRWAALHRIPHPPWTWDVSEKLRVQPVSKRAERKTFLVPMSLSSSRYFSSHQSEAQSSAPQHSEMHSAVKKFHPFLATCSVSHDVAASSDDLRGRVREHFIRPHLSNLSEPGEAAGPKISFAFCTQHPMTGNTLVTTYLLPQNLALGFPLGARENVGLQLAWRAETIFFTSSSQHWWGLHWYSSRTAMMNTGMKRSFPQRQCPGFSLDLACTVPSHLSRLEFHSRRADSSPLLLCVSSLWQREEGGQSSFILLSPRKGWCMKGSIQRDRLREEKEFKLDLRTKGRTEQSELRLLVPSSSSTVTDCGIIELSREGRPRIKRLGFWPLVGAKGASAPTLGLGPVIDTHQWPQLWLGGCRPQASALDDPEDSQQGHRTRSLLCPHRATFQLRDPGPEKQLHSEPGYLSSSTGSQLLPLLGPSTTGRGQGGQEDSASAKPRRQPGELQLTQILTLPLAPPLLPIGPDNWVPHASWLPPHLSLASLPILPQGPSQGRISKPKKAQPYGKIEVENTVDQEFRQRSCTRTCFSDLDGGEDRRGGPARQPHTLTTPGQDEPARAVGVGLGFVNQHCLGELRIHSKAGLPPQTN</sequence>
<feature type="region of interest" description="Disordered" evidence="1">
    <location>
        <begin position="505"/>
        <end position="585"/>
    </location>
</feature>
<dbReference type="EMBL" id="JWIN03000016">
    <property type="protein sequence ID" value="KAB1266653.1"/>
    <property type="molecule type" value="Genomic_DNA"/>
</dbReference>
<name>A0A5N4D691_CAMDR</name>
<evidence type="ECO:0000313" key="2">
    <source>
        <dbReference type="EMBL" id="KAB1266653.1"/>
    </source>
</evidence>
<protein>
    <submittedName>
        <fullName evidence="2">Uncharacterized protein</fullName>
    </submittedName>
</protein>
<dbReference type="Proteomes" id="UP000299084">
    <property type="component" value="Unassembled WGS sequence"/>
</dbReference>
<reference evidence="2 3" key="1">
    <citation type="journal article" date="2019" name="Mol. Ecol. Resour.">
        <title>Improving Illumina assemblies with Hi-C and long reads: an example with the North African dromedary.</title>
        <authorList>
            <person name="Elbers J.P."/>
            <person name="Rogers M.F."/>
            <person name="Perelman P.L."/>
            <person name="Proskuryakova A.A."/>
            <person name="Serdyukova N.A."/>
            <person name="Johnson W.E."/>
            <person name="Horin P."/>
            <person name="Corander J."/>
            <person name="Murphy D."/>
            <person name="Burger P.A."/>
        </authorList>
    </citation>
    <scope>NUCLEOTIDE SEQUENCE [LARGE SCALE GENOMIC DNA]</scope>
    <source>
        <strain evidence="2">Drom800</strain>
        <tissue evidence="2">Blood</tissue>
    </source>
</reference>
<proteinExistence type="predicted"/>
<keyword evidence="3" id="KW-1185">Reference proteome</keyword>
<accession>A0A5N4D691</accession>
<comment type="caution">
    <text evidence="2">The sequence shown here is derived from an EMBL/GenBank/DDBJ whole genome shotgun (WGS) entry which is preliminary data.</text>
</comment>
<feature type="region of interest" description="Disordered" evidence="1">
    <location>
        <begin position="671"/>
        <end position="700"/>
    </location>
</feature>
<evidence type="ECO:0000313" key="3">
    <source>
        <dbReference type="Proteomes" id="UP000299084"/>
    </source>
</evidence>